<reference evidence="1 2" key="1">
    <citation type="submission" date="2021-05" db="EMBL/GenBank/DDBJ databases">
        <title>Complete genome of Nocardioides aquaticus KCTC 9944T isolated from meromictic and hypersaline Ekho Lake, Antarctica.</title>
        <authorList>
            <person name="Hwang K."/>
            <person name="Kim K.M."/>
            <person name="Choe H."/>
        </authorList>
    </citation>
    <scope>NUCLEOTIDE SEQUENCE [LARGE SCALE GENOMIC DNA]</scope>
    <source>
        <strain evidence="1 2">KCTC 9944</strain>
    </source>
</reference>
<protein>
    <recommendedName>
        <fullName evidence="3">DUF4145 domain-containing protein</fullName>
    </recommendedName>
</protein>
<dbReference type="Proteomes" id="UP000679307">
    <property type="component" value="Chromosome"/>
</dbReference>
<evidence type="ECO:0000313" key="1">
    <source>
        <dbReference type="EMBL" id="QVT79721.1"/>
    </source>
</evidence>
<evidence type="ECO:0008006" key="3">
    <source>
        <dbReference type="Google" id="ProtNLM"/>
    </source>
</evidence>
<keyword evidence="2" id="KW-1185">Reference proteome</keyword>
<sequence>MSTDDQEPNAEAVLEELLGPAPATTTAHRMRARVLERATRIEMALDEVLADAHARDASAGLWLSSEVVSRLSVNDRLRHLDHLLKERDLDGRWPLLVEVLRRFYRLRNDLAHGFVDRVRLDEQVVHVSTVKRGKHQVQSFPVKSLGWLLAAADQAQADLAAVWAAVVPTDEAWHEN</sequence>
<name>A0ABX8EHC0_9ACTN</name>
<dbReference type="EMBL" id="CP075371">
    <property type="protein sequence ID" value="QVT79721.1"/>
    <property type="molecule type" value="Genomic_DNA"/>
</dbReference>
<evidence type="ECO:0000313" key="2">
    <source>
        <dbReference type="Proteomes" id="UP000679307"/>
    </source>
</evidence>
<organism evidence="1 2">
    <name type="scientific">Nocardioides aquaticus</name>
    <dbReference type="NCBI Taxonomy" id="160826"/>
    <lineage>
        <taxon>Bacteria</taxon>
        <taxon>Bacillati</taxon>
        <taxon>Actinomycetota</taxon>
        <taxon>Actinomycetes</taxon>
        <taxon>Propionibacteriales</taxon>
        <taxon>Nocardioidaceae</taxon>
        <taxon>Nocardioides</taxon>
    </lineage>
</organism>
<accession>A0ABX8EHC0</accession>
<gene>
    <name evidence="1" type="ORF">ENKNEFLB_02111</name>
</gene>
<proteinExistence type="predicted"/>